<dbReference type="PANTHER" id="PTHR10746:SF6">
    <property type="entry name" value="LARGE RIBOSOMAL SUBUNIT PROTEIN UL4M"/>
    <property type="match status" value="1"/>
</dbReference>
<dbReference type="GO" id="GO:0003735">
    <property type="term" value="F:structural constituent of ribosome"/>
    <property type="evidence" value="ECO:0007669"/>
    <property type="project" value="InterPro"/>
</dbReference>
<dbReference type="GO" id="GO:0005840">
    <property type="term" value="C:ribosome"/>
    <property type="evidence" value="ECO:0007669"/>
    <property type="project" value="UniProtKB-KW"/>
</dbReference>
<proteinExistence type="inferred from homology"/>
<evidence type="ECO:0000256" key="1">
    <source>
        <dbReference type="ARBA" id="ARBA00010528"/>
    </source>
</evidence>
<evidence type="ECO:0000256" key="4">
    <source>
        <dbReference type="ARBA" id="ARBA00040565"/>
    </source>
</evidence>
<dbReference type="InterPro" id="IPR013005">
    <property type="entry name" value="Ribosomal_uL4-like"/>
</dbReference>
<feature type="compositionally biased region" description="Basic residues" evidence="5">
    <location>
        <begin position="196"/>
        <end position="207"/>
    </location>
</feature>
<dbReference type="EMBL" id="CAICTM010000278">
    <property type="protein sequence ID" value="CAB9506784.1"/>
    <property type="molecule type" value="Genomic_DNA"/>
</dbReference>
<name>A0A9N8DQG4_9STRA</name>
<dbReference type="InterPro" id="IPR002136">
    <property type="entry name" value="Ribosomal_uL4"/>
</dbReference>
<accession>A0A9N8DQG4</accession>
<dbReference type="InterPro" id="IPR023574">
    <property type="entry name" value="Ribosomal_uL4_dom_sf"/>
</dbReference>
<evidence type="ECO:0000256" key="3">
    <source>
        <dbReference type="ARBA" id="ARBA00023274"/>
    </source>
</evidence>
<keyword evidence="7" id="KW-1185">Reference proteome</keyword>
<feature type="compositionally biased region" description="Basic residues" evidence="5">
    <location>
        <begin position="230"/>
        <end position="242"/>
    </location>
</feature>
<keyword evidence="3" id="KW-0687">Ribonucleoprotein</keyword>
<keyword evidence="2" id="KW-0689">Ribosomal protein</keyword>
<evidence type="ECO:0000256" key="5">
    <source>
        <dbReference type="SAM" id="MobiDB-lite"/>
    </source>
</evidence>
<evidence type="ECO:0000256" key="2">
    <source>
        <dbReference type="ARBA" id="ARBA00022980"/>
    </source>
</evidence>
<dbReference type="NCBIfam" id="TIGR03953">
    <property type="entry name" value="rplD_bact"/>
    <property type="match status" value="1"/>
</dbReference>
<dbReference type="GO" id="GO:0006412">
    <property type="term" value="P:translation"/>
    <property type="evidence" value="ECO:0007669"/>
    <property type="project" value="InterPro"/>
</dbReference>
<sequence>MLRSTTLVSASSARLLRQLAIAGGSLSDLSTTSPATSSTALYCFFSSNAPAKVAFPSNLKVDPRSSFAPKRATMDLDIDDDDTDDDLTDDEADKAAAQEEDSDQDDDYEEEDELDDWFFEPATPTRVIPLPDRLQVPVYNFGLPDHETDNNENDDDATQQLEEPEQVGTLWLNPTVFGVDPIRIDLLKRAVDYHRSKKRGRRKAHTKKIGDIRGSGRKIRPQKGQGMARQGHKKAPHMRGGAKAHGPTNMTNYGNTKLNKKVRRKAIQNVLSQKLKEGNLILVNQFHTLPTHKTKYLAECLQPFGIAGRHGTTALMIDSYHPSDENTQENEFVATSYQGVPINLRVASANLHKLNVGNQLRNINVYDVLKHEKLVLTLEAVTDLEERLNDD</sequence>
<dbReference type="AlphaFoldDB" id="A0A9N8DQG4"/>
<gene>
    <name evidence="6" type="ORF">SEMRO_279_G106690.1</name>
</gene>
<dbReference type="Gene3D" id="3.40.1370.10">
    <property type="match status" value="1"/>
</dbReference>
<dbReference type="Proteomes" id="UP001153069">
    <property type="component" value="Unassembled WGS sequence"/>
</dbReference>
<comment type="caution">
    <text evidence="6">The sequence shown here is derived from an EMBL/GenBank/DDBJ whole genome shotgun (WGS) entry which is preliminary data.</text>
</comment>
<evidence type="ECO:0000313" key="7">
    <source>
        <dbReference type="Proteomes" id="UP001153069"/>
    </source>
</evidence>
<organism evidence="6 7">
    <name type="scientific">Seminavis robusta</name>
    <dbReference type="NCBI Taxonomy" id="568900"/>
    <lineage>
        <taxon>Eukaryota</taxon>
        <taxon>Sar</taxon>
        <taxon>Stramenopiles</taxon>
        <taxon>Ochrophyta</taxon>
        <taxon>Bacillariophyta</taxon>
        <taxon>Bacillariophyceae</taxon>
        <taxon>Bacillariophycidae</taxon>
        <taxon>Naviculales</taxon>
        <taxon>Naviculaceae</taxon>
        <taxon>Seminavis</taxon>
    </lineage>
</organism>
<protein>
    <recommendedName>
        <fullName evidence="4">Large ribosomal subunit protein uL4m</fullName>
    </recommendedName>
</protein>
<feature type="region of interest" description="Disordered" evidence="5">
    <location>
        <begin position="196"/>
        <end position="255"/>
    </location>
</feature>
<feature type="compositionally biased region" description="Acidic residues" evidence="5">
    <location>
        <begin position="76"/>
        <end position="112"/>
    </location>
</feature>
<reference evidence="6" key="1">
    <citation type="submission" date="2020-06" db="EMBL/GenBank/DDBJ databases">
        <authorList>
            <consortium name="Plant Systems Biology data submission"/>
        </authorList>
    </citation>
    <scope>NUCLEOTIDE SEQUENCE</scope>
    <source>
        <strain evidence="6">D6</strain>
    </source>
</reference>
<evidence type="ECO:0000313" key="6">
    <source>
        <dbReference type="EMBL" id="CAB9506784.1"/>
    </source>
</evidence>
<dbReference type="Pfam" id="PF00573">
    <property type="entry name" value="Ribosomal_L4"/>
    <property type="match status" value="1"/>
</dbReference>
<dbReference type="OrthoDB" id="275876at2759"/>
<feature type="region of interest" description="Disordered" evidence="5">
    <location>
        <begin position="72"/>
        <end position="112"/>
    </location>
</feature>
<dbReference type="GO" id="GO:1990904">
    <property type="term" value="C:ribonucleoprotein complex"/>
    <property type="evidence" value="ECO:0007669"/>
    <property type="project" value="UniProtKB-KW"/>
</dbReference>
<comment type="similarity">
    <text evidence="1">Belongs to the universal ribosomal protein uL4 family.</text>
</comment>
<dbReference type="SUPFAM" id="SSF52166">
    <property type="entry name" value="Ribosomal protein L4"/>
    <property type="match status" value="1"/>
</dbReference>
<dbReference type="PANTHER" id="PTHR10746">
    <property type="entry name" value="50S RIBOSOMAL PROTEIN L4"/>
    <property type="match status" value="1"/>
</dbReference>